<keyword evidence="6" id="KW-0333">Golgi apparatus</keyword>
<keyword evidence="7 9" id="KW-0472">Membrane</keyword>
<evidence type="ECO:0000256" key="6">
    <source>
        <dbReference type="ARBA" id="ARBA00023034"/>
    </source>
</evidence>
<keyword evidence="8" id="KW-0961">Cell wall biogenesis/degradation</keyword>
<keyword evidence="4 9" id="KW-0812">Transmembrane</keyword>
<evidence type="ECO:0000256" key="4">
    <source>
        <dbReference type="ARBA" id="ARBA00022692"/>
    </source>
</evidence>
<dbReference type="FunFam" id="3.90.550.10:FF:000057">
    <property type="entry name" value="Glycosyltransferase-like protein, family 2"/>
    <property type="match status" value="1"/>
</dbReference>
<dbReference type="Gene3D" id="3.90.550.10">
    <property type="entry name" value="Spore Coat Polysaccharide Biosynthesis Protein SpsA, Chain A"/>
    <property type="match status" value="1"/>
</dbReference>
<dbReference type="InterPro" id="IPR029044">
    <property type="entry name" value="Nucleotide-diphossugar_trans"/>
</dbReference>
<evidence type="ECO:0000256" key="9">
    <source>
        <dbReference type="SAM" id="Phobius"/>
    </source>
</evidence>
<feature type="transmembrane region" description="Helical" evidence="9">
    <location>
        <begin position="489"/>
        <end position="511"/>
    </location>
</feature>
<evidence type="ECO:0000256" key="7">
    <source>
        <dbReference type="ARBA" id="ARBA00023136"/>
    </source>
</evidence>
<reference evidence="10 11" key="1">
    <citation type="journal article" date="2016" name="Int. J. Syst. Evol. Microbiol.">
        <title>Acidipila dinghuensis sp. nov., an acidobacterium isolated from forest soil.</title>
        <authorList>
            <person name="Jiang Y.W."/>
            <person name="Wang J."/>
            <person name="Chen M.H."/>
            <person name="Lv Y.Y."/>
            <person name="Qiu L.H."/>
        </authorList>
    </citation>
    <scope>NUCLEOTIDE SEQUENCE [LARGE SCALE GENOMIC DNA]</scope>
    <source>
        <strain evidence="10 11">DHOF10</strain>
    </source>
</reference>
<comment type="caution">
    <text evidence="10">The sequence shown here is derived from an EMBL/GenBank/DDBJ whole genome shotgun (WGS) entry which is preliminary data.</text>
</comment>
<feature type="transmembrane region" description="Helical" evidence="9">
    <location>
        <begin position="399"/>
        <end position="418"/>
    </location>
</feature>
<organism evidence="10 11">
    <name type="scientific">Silvibacterium dinghuense</name>
    <dbReference type="NCBI Taxonomy" id="1560006"/>
    <lineage>
        <taxon>Bacteria</taxon>
        <taxon>Pseudomonadati</taxon>
        <taxon>Acidobacteriota</taxon>
        <taxon>Terriglobia</taxon>
        <taxon>Terriglobales</taxon>
        <taxon>Acidobacteriaceae</taxon>
        <taxon>Silvibacterium</taxon>
    </lineage>
</organism>
<name>A0A4Q1SBR8_9BACT</name>
<dbReference type="GO" id="GO:0071555">
    <property type="term" value="P:cell wall organization"/>
    <property type="evidence" value="ECO:0007669"/>
    <property type="project" value="UniProtKB-KW"/>
</dbReference>
<comment type="subcellular location">
    <subcellularLocation>
        <location evidence="1">Golgi apparatus membrane</location>
        <topology evidence="1">Multi-pass membrane protein</topology>
    </subcellularLocation>
</comment>
<dbReference type="Proteomes" id="UP000290253">
    <property type="component" value="Unassembled WGS sequence"/>
</dbReference>
<accession>A0A4Q1SBR8</accession>
<keyword evidence="11" id="KW-1185">Reference proteome</keyword>
<evidence type="ECO:0000313" key="10">
    <source>
        <dbReference type="EMBL" id="RXS94566.1"/>
    </source>
</evidence>
<dbReference type="CDD" id="cd06437">
    <property type="entry name" value="CESA_CaSu_A2"/>
    <property type="match status" value="1"/>
</dbReference>
<dbReference type="GO" id="GO:0016757">
    <property type="term" value="F:glycosyltransferase activity"/>
    <property type="evidence" value="ECO:0007669"/>
    <property type="project" value="UniProtKB-KW"/>
</dbReference>
<evidence type="ECO:0000256" key="2">
    <source>
        <dbReference type="ARBA" id="ARBA00022676"/>
    </source>
</evidence>
<dbReference type="RefSeq" id="WP_129209303.1">
    <property type="nucleotide sequence ID" value="NZ_BMGU01000005.1"/>
</dbReference>
<evidence type="ECO:0000256" key="3">
    <source>
        <dbReference type="ARBA" id="ARBA00022679"/>
    </source>
</evidence>
<feature type="transmembrane region" description="Helical" evidence="9">
    <location>
        <begin position="517"/>
        <end position="538"/>
    </location>
</feature>
<dbReference type="AlphaFoldDB" id="A0A4Q1SBR8"/>
<keyword evidence="5 9" id="KW-1133">Transmembrane helix</keyword>
<protein>
    <submittedName>
        <fullName evidence="10">Glycosyltransferase</fullName>
    </submittedName>
</protein>
<dbReference type="Pfam" id="PF13641">
    <property type="entry name" value="Glyco_tranf_2_3"/>
    <property type="match status" value="1"/>
</dbReference>
<gene>
    <name evidence="10" type="ORF">ESZ00_16015</name>
</gene>
<evidence type="ECO:0000313" key="11">
    <source>
        <dbReference type="Proteomes" id="UP000290253"/>
    </source>
</evidence>
<dbReference type="PANTHER" id="PTHR32044">
    <property type="entry name" value="GLUCOMANNAN 4-BETA-MANNOSYLTRANSFERASE 9"/>
    <property type="match status" value="1"/>
</dbReference>
<dbReference type="PANTHER" id="PTHR32044:SF80">
    <property type="entry name" value="XYLOGLUCAN GLYCOSYLTRANSFERASE 2-RELATED"/>
    <property type="match status" value="1"/>
</dbReference>
<dbReference type="EMBL" id="SDMK01000003">
    <property type="protein sequence ID" value="RXS94566.1"/>
    <property type="molecule type" value="Genomic_DNA"/>
</dbReference>
<evidence type="ECO:0000256" key="5">
    <source>
        <dbReference type="ARBA" id="ARBA00022989"/>
    </source>
</evidence>
<keyword evidence="3 10" id="KW-0808">Transferase</keyword>
<sequence length="564" mass="65508">MSKVISCGGTSLLNNICTQLAARCNVAALAFFQQKNDLRHYLRYHYGDHTFEHLYRWNWFDASLLIPYFVVMIILAFYGLHRYQLVYLYYKHKKDAAKEPSLRFETLPRITIQLPIFNEQYVIDRLIEACSQLDYPRELLEIQVLDDSTDETKEVASAICQRYKEAGTPIVYLHRTNRHGFKAGALDEGLKVASGDFIAIFDADFVPPPDWLMKVIHHFAEPNIGMVQTRWTHLNRDYSFLTQVEAILLDGHFVLEHGGRSRAGVFFNFNGTAGMWRREVIGEAGGWQHDTLTEDTDLSYRAQLCGWKFKYLQDVECPAELPIEMTAFKTQQARWAKGLIQTSKKILPRVFQSDAPWHTKLEAWYHLTANLSYPLMIILSVLLMPAMIIRFYQGWFQMLLIDLPLFMASTFSISSFYLVSQKELFPKRWWRTFLYLPFLMSLGIGLTITNAKAVLEALFGIQSSFKRTPKYRVEKRGEKSKATKYRKRLGIIPWIELGIGCYFAMTIWYAWTNENYFTIPFLLLFVIGYWYTGLLSLLQGRFERWRGGGANLDESSPKPFPVGV</sequence>
<feature type="transmembrane region" description="Helical" evidence="9">
    <location>
        <begin position="371"/>
        <end position="392"/>
    </location>
</feature>
<dbReference type="OrthoDB" id="9768769at2"/>
<proteinExistence type="predicted"/>
<keyword evidence="2" id="KW-0328">Glycosyltransferase</keyword>
<evidence type="ECO:0000256" key="8">
    <source>
        <dbReference type="ARBA" id="ARBA00023316"/>
    </source>
</evidence>
<evidence type="ECO:0000256" key="1">
    <source>
        <dbReference type="ARBA" id="ARBA00004653"/>
    </source>
</evidence>
<dbReference type="SUPFAM" id="SSF53448">
    <property type="entry name" value="Nucleotide-diphospho-sugar transferases"/>
    <property type="match status" value="1"/>
</dbReference>
<feature type="transmembrane region" description="Helical" evidence="9">
    <location>
        <begin position="59"/>
        <end position="80"/>
    </location>
</feature>